<dbReference type="EMBL" id="BMAV01001497">
    <property type="protein sequence ID" value="GFY39685.1"/>
    <property type="molecule type" value="Genomic_DNA"/>
</dbReference>
<dbReference type="Proteomes" id="UP000886998">
    <property type="component" value="Unassembled WGS sequence"/>
</dbReference>
<accession>A0A8X6WRZ3</accession>
<dbReference type="AlphaFoldDB" id="A0A8X6WRZ3"/>
<keyword evidence="2" id="KW-1185">Reference proteome</keyword>
<name>A0A8X6WRZ3_9ARAC</name>
<reference evidence="1" key="1">
    <citation type="submission" date="2020-08" db="EMBL/GenBank/DDBJ databases">
        <title>Multicomponent nature underlies the extraordinary mechanical properties of spider dragline silk.</title>
        <authorList>
            <person name="Kono N."/>
            <person name="Nakamura H."/>
            <person name="Mori M."/>
            <person name="Yoshida Y."/>
            <person name="Ohtoshi R."/>
            <person name="Malay A.D."/>
            <person name="Moran D.A.P."/>
            <person name="Tomita M."/>
            <person name="Numata K."/>
            <person name="Arakawa K."/>
        </authorList>
    </citation>
    <scope>NUCLEOTIDE SEQUENCE</scope>
</reference>
<protein>
    <submittedName>
        <fullName evidence="1">Uncharacterized protein</fullName>
    </submittedName>
</protein>
<evidence type="ECO:0000313" key="2">
    <source>
        <dbReference type="Proteomes" id="UP000886998"/>
    </source>
</evidence>
<evidence type="ECO:0000313" key="1">
    <source>
        <dbReference type="EMBL" id="GFY39685.1"/>
    </source>
</evidence>
<comment type="caution">
    <text evidence="1">The sequence shown here is derived from an EMBL/GenBank/DDBJ whole genome shotgun (WGS) entry which is preliminary data.</text>
</comment>
<sequence>MTSAATLPGTKAGKFSPLVSFRNQVIPVTEGDDVTDKSIAAAIFDSLPLTLALLPFPRKRIPLGRGPINGLVADETFAGAGWTGLRKETCSVACIPRVSSRVTGNRITTLNS</sequence>
<gene>
    <name evidence="1" type="ORF">TNIN_460871</name>
</gene>
<organism evidence="1 2">
    <name type="scientific">Trichonephila inaurata madagascariensis</name>
    <dbReference type="NCBI Taxonomy" id="2747483"/>
    <lineage>
        <taxon>Eukaryota</taxon>
        <taxon>Metazoa</taxon>
        <taxon>Ecdysozoa</taxon>
        <taxon>Arthropoda</taxon>
        <taxon>Chelicerata</taxon>
        <taxon>Arachnida</taxon>
        <taxon>Araneae</taxon>
        <taxon>Araneomorphae</taxon>
        <taxon>Entelegynae</taxon>
        <taxon>Araneoidea</taxon>
        <taxon>Nephilidae</taxon>
        <taxon>Trichonephila</taxon>
        <taxon>Trichonephila inaurata</taxon>
    </lineage>
</organism>
<proteinExistence type="predicted"/>